<keyword evidence="2" id="KW-0808">Transferase</keyword>
<dbReference type="RefSeq" id="WP_229668093.1">
    <property type="nucleotide sequence ID" value="NZ_BMLU01000002.1"/>
</dbReference>
<dbReference type="InterPro" id="IPR013217">
    <property type="entry name" value="Methyltransf_12"/>
</dbReference>
<reference evidence="2 3" key="1">
    <citation type="submission" date="2019-03" db="EMBL/GenBank/DDBJ databases">
        <title>Genomic Encyclopedia of Type Strains, Phase IV (KMG-IV): sequencing the most valuable type-strain genomes for metagenomic binning, comparative biology and taxonomic classification.</title>
        <authorList>
            <person name="Goeker M."/>
        </authorList>
    </citation>
    <scope>NUCLEOTIDE SEQUENCE [LARGE SCALE GENOMIC DNA]</scope>
    <source>
        <strain evidence="2 3">DSM 25059</strain>
    </source>
</reference>
<feature type="domain" description="Methyltransferase type 12" evidence="1">
    <location>
        <begin position="51"/>
        <end position="144"/>
    </location>
</feature>
<keyword evidence="2" id="KW-0489">Methyltransferase</keyword>
<dbReference type="Gene3D" id="3.40.50.150">
    <property type="entry name" value="Vaccinia Virus protein VP39"/>
    <property type="match status" value="1"/>
</dbReference>
<gene>
    <name evidence="2" type="ORF">EV664_102318</name>
</gene>
<dbReference type="GO" id="GO:0032259">
    <property type="term" value="P:methylation"/>
    <property type="evidence" value="ECO:0007669"/>
    <property type="project" value="UniProtKB-KW"/>
</dbReference>
<comment type="caution">
    <text evidence="2">The sequence shown here is derived from an EMBL/GenBank/DDBJ whole genome shotgun (WGS) entry which is preliminary data.</text>
</comment>
<dbReference type="InterPro" id="IPR029063">
    <property type="entry name" value="SAM-dependent_MTases_sf"/>
</dbReference>
<dbReference type="EMBL" id="SNWD01000002">
    <property type="protein sequence ID" value="TDN85610.1"/>
    <property type="molecule type" value="Genomic_DNA"/>
</dbReference>
<dbReference type="CDD" id="cd02440">
    <property type="entry name" value="AdoMet_MTases"/>
    <property type="match status" value="1"/>
</dbReference>
<dbReference type="SUPFAM" id="SSF53335">
    <property type="entry name" value="S-adenosyl-L-methionine-dependent methyltransferases"/>
    <property type="match status" value="1"/>
</dbReference>
<evidence type="ECO:0000313" key="2">
    <source>
        <dbReference type="EMBL" id="TDN85610.1"/>
    </source>
</evidence>
<sequence>MPGSSDLPFSDPKAVANYVEQTPRKVPGLFDLHRMAHVLLTERLGREARLLVLGAGGGMELRALAAAEPDWRFTGVDPSEAMLAIAAQLTESHRDRIDLVPGYIEDAPAGPFDGALCLLTLHFLEAGERLRTLRQIARRLRPDAPFIVAHHSPPDRDDAARWFARSAAFARADPRDPEAQASAQQMAERLPFLTAAEDEALLGEAGFHAIELFYTALSFRGWHGLAPGPLNPITE</sequence>
<evidence type="ECO:0000313" key="3">
    <source>
        <dbReference type="Proteomes" id="UP000295493"/>
    </source>
</evidence>
<proteinExistence type="predicted"/>
<dbReference type="PANTHER" id="PTHR43861">
    <property type="entry name" value="TRANS-ACONITATE 2-METHYLTRANSFERASE-RELATED"/>
    <property type="match status" value="1"/>
</dbReference>
<accession>A0A4R6FWD2</accession>
<keyword evidence="3" id="KW-1185">Reference proteome</keyword>
<organism evidence="2 3">
    <name type="scientific">Stakelama pacifica</name>
    <dbReference type="NCBI Taxonomy" id="517720"/>
    <lineage>
        <taxon>Bacteria</taxon>
        <taxon>Pseudomonadati</taxon>
        <taxon>Pseudomonadota</taxon>
        <taxon>Alphaproteobacteria</taxon>
        <taxon>Sphingomonadales</taxon>
        <taxon>Sphingomonadaceae</taxon>
        <taxon>Stakelama</taxon>
    </lineage>
</organism>
<dbReference type="Proteomes" id="UP000295493">
    <property type="component" value="Unassembled WGS sequence"/>
</dbReference>
<evidence type="ECO:0000259" key="1">
    <source>
        <dbReference type="Pfam" id="PF08242"/>
    </source>
</evidence>
<protein>
    <submittedName>
        <fullName evidence="2">tRNA (Cmo5U34)-methyltransferase</fullName>
    </submittedName>
</protein>
<dbReference type="GO" id="GO:0008168">
    <property type="term" value="F:methyltransferase activity"/>
    <property type="evidence" value="ECO:0007669"/>
    <property type="project" value="UniProtKB-KW"/>
</dbReference>
<dbReference type="Pfam" id="PF08242">
    <property type="entry name" value="Methyltransf_12"/>
    <property type="match status" value="1"/>
</dbReference>
<name>A0A4R6FWD2_9SPHN</name>
<dbReference type="AlphaFoldDB" id="A0A4R6FWD2"/>